<dbReference type="PRINTS" id="PR00150">
    <property type="entry name" value="PEPCARBXLASE"/>
</dbReference>
<dbReference type="EMBL" id="JBHLTL010000006">
    <property type="protein sequence ID" value="MFC0590223.1"/>
    <property type="molecule type" value="Genomic_DNA"/>
</dbReference>
<dbReference type="SUPFAM" id="SSF51621">
    <property type="entry name" value="Phosphoenolpyruvate/pyruvate domain"/>
    <property type="match status" value="1"/>
</dbReference>
<dbReference type="Pfam" id="PF00311">
    <property type="entry name" value="PEPcase"/>
    <property type="match status" value="1"/>
</dbReference>
<keyword evidence="4" id="KW-1185">Reference proteome</keyword>
<proteinExistence type="predicted"/>
<gene>
    <name evidence="3" type="ORF">ACFFF7_12430</name>
</gene>
<organism evidence="3 4">
    <name type="scientific">Novosphingobium aquiterrae</name>
    <dbReference type="NCBI Taxonomy" id="624388"/>
    <lineage>
        <taxon>Bacteria</taxon>
        <taxon>Pseudomonadati</taxon>
        <taxon>Pseudomonadota</taxon>
        <taxon>Alphaproteobacteria</taxon>
        <taxon>Sphingomonadales</taxon>
        <taxon>Sphingomonadaceae</taxon>
        <taxon>Novosphingobium</taxon>
    </lineage>
</organism>
<dbReference type="InterPro" id="IPR015813">
    <property type="entry name" value="Pyrv/PenolPyrv_kinase-like_dom"/>
</dbReference>
<dbReference type="Proteomes" id="UP001589943">
    <property type="component" value="Unassembled WGS sequence"/>
</dbReference>
<dbReference type="PANTHER" id="PTHR30523">
    <property type="entry name" value="PHOSPHOENOLPYRUVATE CARBOXYLASE"/>
    <property type="match status" value="1"/>
</dbReference>
<dbReference type="RefSeq" id="WP_379481669.1">
    <property type="nucleotide sequence ID" value="NZ_JBHLTL010000006.1"/>
</dbReference>
<comment type="function">
    <text evidence="1">Forms oxaloacetate, a four-carbon dicarboxylic acid source for the tricarboxylic acid cycle.</text>
</comment>
<evidence type="ECO:0000313" key="3">
    <source>
        <dbReference type="EMBL" id="MFC0590223.1"/>
    </source>
</evidence>
<sequence length="923" mass="100726">MSFHARLDARLQALHVQTAETPLFNPVFQLGLELSRELESGKLDLAAVEGLLAELECEGLVARAARLHRLVEPLPIAENEARLAALTQAESFAAFAARWQRPLVHVVFTAHPTFLLTQRQSEAVAAAASSGEIGAQTACVAPHARDAITLDSEHAAAMAAIARAQAARDRINALLLAQARQQWPDDWRALAPMPVRFASWVGYDMDGRTDISWATSLRYRLSEKAERLESYAAQLRGFAPEQSAALARAAARAAEMAALFAQDLSDPATLSAAADTLTAEHPDKLTSLSAVISELDAEAAHADDATAQVLLVVAAAMRADGLGMGWIHFRVNASQLQNAIRRRIDPEGKLDLASQAALVRMRELLAEATALRTNFAALAIENSTAVRQFLAMAQILHHVDSDAPIRMLVAECEQPTTVLAALYFARLFGIADKVDVSPLFETETALEHGGRFLDALLAEEAYRDYARTRGRVAVQTGFSDAGRFVGQIPAALAIERLQGRLSEAMAANGLSDVAALVFNTHGESMGRGAHPSSFADRVEWPLSPWARRRFARAGIRLEPEVSFQGGDGYLFFGTPELALATLTRFAEAAPAQTDPEAPTDPFYRRTDLSLDFYRAIRRFQAAQLTSRTYPRAVTAFGLGLLNDTGSRKSRRQSDLAADREMSLRQIRAIPHNAVLQQLGYPVNVIGGFGTAADGNYEALAALLRESARGRQLVRLVRAANALASIKTVAAFGELFNSAYWSSRPYRGDEDGIADACLALAEYLTTDDRTGVFRRMASRLRVDALKLHRLLDLIPDEAPLVEREHTRRMLGVLQALRLALFQHMFIKAVSVPAFSRANDISRDDVLEMVFTLRIDEALAQLRRAFPVHFPGIADFTVHEPSDYPDEAAVGYGAIHTDFIEPIERAQALSLRITTAIANVFGAHG</sequence>
<keyword evidence="3" id="KW-0456">Lyase</keyword>
<evidence type="ECO:0000313" key="4">
    <source>
        <dbReference type="Proteomes" id="UP001589943"/>
    </source>
</evidence>
<name>A0ABV6PK59_9SPHN</name>
<comment type="caution">
    <text evidence="3">The sequence shown here is derived from an EMBL/GenBank/DDBJ whole genome shotgun (WGS) entry which is preliminary data.</text>
</comment>
<evidence type="ECO:0000256" key="1">
    <source>
        <dbReference type="ARBA" id="ARBA00003670"/>
    </source>
</evidence>
<accession>A0ABV6PK59</accession>
<dbReference type="PANTHER" id="PTHR30523:SF6">
    <property type="entry name" value="PHOSPHOENOLPYRUVATE CARBOXYLASE"/>
    <property type="match status" value="1"/>
</dbReference>
<dbReference type="GO" id="GO:0008964">
    <property type="term" value="F:phosphoenolpyruvate carboxylase activity"/>
    <property type="evidence" value="ECO:0007669"/>
    <property type="project" value="UniProtKB-EC"/>
</dbReference>
<protein>
    <recommendedName>
        <fullName evidence="2">Phosphoenolpyruvate carboxylase</fullName>
    </recommendedName>
</protein>
<dbReference type="InterPro" id="IPR021135">
    <property type="entry name" value="PEP_COase"/>
</dbReference>
<evidence type="ECO:0000256" key="2">
    <source>
        <dbReference type="ARBA" id="ARBA00022419"/>
    </source>
</evidence>
<reference evidence="3 4" key="1">
    <citation type="submission" date="2024-09" db="EMBL/GenBank/DDBJ databases">
        <authorList>
            <person name="Sun Q."/>
            <person name="Mori K."/>
        </authorList>
    </citation>
    <scope>NUCLEOTIDE SEQUENCE [LARGE SCALE GENOMIC DNA]</scope>
    <source>
        <strain evidence="3 4">NCAIM B.02537</strain>
    </source>
</reference>